<accession>A0A8S4G852</accession>
<dbReference type="SMART" id="SM00249">
    <property type="entry name" value="PHD"/>
    <property type="match status" value="1"/>
</dbReference>
<dbReference type="Gene3D" id="3.30.40.10">
    <property type="entry name" value="Zinc/RING finger domain, C3HC4 (zinc finger)"/>
    <property type="match status" value="1"/>
</dbReference>
<dbReference type="InterPro" id="IPR004244">
    <property type="entry name" value="Transposase_22"/>
</dbReference>
<evidence type="ECO:0000256" key="3">
    <source>
        <dbReference type="ARBA" id="ARBA00022833"/>
    </source>
</evidence>
<comment type="caution">
    <text evidence="7">The sequence shown here is derived from an EMBL/GenBank/DDBJ whole genome shotgun (WGS) entry which is preliminary data.</text>
</comment>
<dbReference type="PANTHER" id="PTHR11505">
    <property type="entry name" value="L1 TRANSPOSABLE ELEMENT-RELATED"/>
    <property type="match status" value="1"/>
</dbReference>
<gene>
    <name evidence="7" type="ORF">PLXY2_LOCUS14900</name>
</gene>
<dbReference type="GO" id="GO:0008270">
    <property type="term" value="F:zinc ion binding"/>
    <property type="evidence" value="ECO:0007669"/>
    <property type="project" value="UniProtKB-KW"/>
</dbReference>
<dbReference type="InterPro" id="IPR057251">
    <property type="entry name" value="FP_C"/>
</dbReference>
<evidence type="ECO:0000256" key="5">
    <source>
        <dbReference type="SAM" id="MobiDB-lite"/>
    </source>
</evidence>
<evidence type="ECO:0000313" key="7">
    <source>
        <dbReference type="EMBL" id="CAG9136640.1"/>
    </source>
</evidence>
<keyword evidence="3" id="KW-0862">Zinc</keyword>
<keyword evidence="1" id="KW-0479">Metal-binding</keyword>
<evidence type="ECO:0000256" key="2">
    <source>
        <dbReference type="ARBA" id="ARBA00022771"/>
    </source>
</evidence>
<keyword evidence="8" id="KW-1185">Reference proteome</keyword>
<proteinExistence type="predicted"/>
<evidence type="ECO:0000259" key="6">
    <source>
        <dbReference type="SMART" id="SM00249"/>
    </source>
</evidence>
<dbReference type="Gene3D" id="3.30.70.1820">
    <property type="entry name" value="L1 transposable element, RRM domain"/>
    <property type="match status" value="1"/>
</dbReference>
<evidence type="ECO:0000256" key="4">
    <source>
        <dbReference type="SAM" id="Coils"/>
    </source>
</evidence>
<keyword evidence="2" id="KW-0863">Zinc-finger</keyword>
<evidence type="ECO:0000313" key="8">
    <source>
        <dbReference type="Proteomes" id="UP000653454"/>
    </source>
</evidence>
<dbReference type="Proteomes" id="UP000653454">
    <property type="component" value="Unassembled WGS sequence"/>
</dbReference>
<dbReference type="InterPro" id="IPR011011">
    <property type="entry name" value="Znf_FYVE_PHD"/>
</dbReference>
<feature type="coiled-coil region" evidence="4">
    <location>
        <begin position="111"/>
        <end position="173"/>
    </location>
</feature>
<feature type="domain" description="Zinc finger PHD-type" evidence="6">
    <location>
        <begin position="9"/>
        <end position="58"/>
    </location>
</feature>
<reference evidence="7" key="1">
    <citation type="submission" date="2020-11" db="EMBL/GenBank/DDBJ databases">
        <authorList>
            <person name="Whiteford S."/>
        </authorList>
    </citation>
    <scope>NUCLEOTIDE SEQUENCE</scope>
</reference>
<evidence type="ECO:0000256" key="1">
    <source>
        <dbReference type="ARBA" id="ARBA00022723"/>
    </source>
</evidence>
<dbReference type="AlphaFoldDB" id="A0A8S4G852"/>
<organism evidence="7 8">
    <name type="scientific">Plutella xylostella</name>
    <name type="common">Diamondback moth</name>
    <name type="synonym">Plutella maculipennis</name>
    <dbReference type="NCBI Taxonomy" id="51655"/>
    <lineage>
        <taxon>Eukaryota</taxon>
        <taxon>Metazoa</taxon>
        <taxon>Ecdysozoa</taxon>
        <taxon>Arthropoda</taxon>
        <taxon>Hexapoda</taxon>
        <taxon>Insecta</taxon>
        <taxon>Pterygota</taxon>
        <taxon>Neoptera</taxon>
        <taxon>Endopterygota</taxon>
        <taxon>Lepidoptera</taxon>
        <taxon>Glossata</taxon>
        <taxon>Ditrysia</taxon>
        <taxon>Yponomeutoidea</taxon>
        <taxon>Plutellidae</taxon>
        <taxon>Plutella</taxon>
    </lineage>
</organism>
<dbReference type="InterPro" id="IPR013083">
    <property type="entry name" value="Znf_RING/FYVE/PHD"/>
</dbReference>
<keyword evidence="4" id="KW-0175">Coiled coil</keyword>
<dbReference type="Pfam" id="PF25298">
    <property type="entry name" value="Baculo_FP_2nd"/>
    <property type="match status" value="1"/>
</dbReference>
<feature type="region of interest" description="Disordered" evidence="5">
    <location>
        <begin position="65"/>
        <end position="88"/>
    </location>
</feature>
<dbReference type="InterPro" id="IPR001965">
    <property type="entry name" value="Znf_PHD"/>
</dbReference>
<name>A0A8S4G852_PLUXY</name>
<dbReference type="Gene3D" id="1.20.5.340">
    <property type="match status" value="1"/>
</dbReference>
<protein>
    <submittedName>
        <fullName evidence="7">(diamondback moth) hypothetical protein</fullName>
    </submittedName>
</protein>
<dbReference type="SUPFAM" id="SSF57903">
    <property type="entry name" value="FYVE/PHD zinc finger"/>
    <property type="match status" value="1"/>
</dbReference>
<dbReference type="EMBL" id="CAJHNJ030000152">
    <property type="protein sequence ID" value="CAG9136640.1"/>
    <property type="molecule type" value="Genomic_DNA"/>
</dbReference>
<sequence length="335" mass="37419">MPKTSVPANCASCADNVGHGPECSSCKSRYHFSCAGISERGYDRLGTGKATWICSTCRDKQAKPSADLDATWTSTSESKSGGKTGQGAAKEDLLVQMAQQMDTILQKLNSITSIEADIKQLRNDITVLNGNLNKSIEELSHRVSEVENRVTEVEQLRCEVNDLKKTVADLTDDNSRNEQWVRKSNIQINGVPQKNGENLIAIITRLADHCHFPLKADTDIDFITRVATKNDNDKRPKPIIVKFQARYKKDDFLAAIRKVKGIKGSDIGFVGVEDRIYANDHLSAKNRYLLQQAKAKSKDKNYAFCWVRNCTVMVRRNEKSPIIHVTSMEALKKIT</sequence>
<feature type="compositionally biased region" description="Low complexity" evidence="5">
    <location>
        <begin position="71"/>
        <end position="81"/>
    </location>
</feature>